<evidence type="ECO:0000313" key="2">
    <source>
        <dbReference type="EMBL" id="VUZ42240.1"/>
    </source>
</evidence>
<evidence type="ECO:0000313" key="3">
    <source>
        <dbReference type="Proteomes" id="UP000321570"/>
    </source>
</evidence>
<proteinExistence type="predicted"/>
<dbReference type="EMBL" id="CABIJS010000088">
    <property type="protein sequence ID" value="VUZ42240.1"/>
    <property type="molecule type" value="Genomic_DNA"/>
</dbReference>
<feature type="region of interest" description="Disordered" evidence="1">
    <location>
        <begin position="92"/>
        <end position="117"/>
    </location>
</feature>
<reference evidence="2 3" key="1">
    <citation type="submission" date="2019-07" db="EMBL/GenBank/DDBJ databases">
        <authorList>
            <person name="Jastrzebski P J."/>
            <person name="Paukszto L."/>
            <person name="Jastrzebski P J."/>
        </authorList>
    </citation>
    <scope>NUCLEOTIDE SEQUENCE [LARGE SCALE GENOMIC DNA]</scope>
    <source>
        <strain evidence="2 3">WMS-il1</strain>
    </source>
</reference>
<feature type="region of interest" description="Disordered" evidence="1">
    <location>
        <begin position="1"/>
        <end position="32"/>
    </location>
</feature>
<dbReference type="AlphaFoldDB" id="A0A564Y4T7"/>
<feature type="compositionally biased region" description="Low complexity" evidence="1">
    <location>
        <begin position="92"/>
        <end position="110"/>
    </location>
</feature>
<accession>A0A564Y4T7</accession>
<sequence>MSEKRHFSTKRTSLFGSENEEDSELPGLSENFTKSTIFNKTQKSFNYGDWWRPVERNSTGNAKPQNGTQFYGRQRLTDSTLLCDIEGFRNRSGNSDTTNCSNSDNKANSSKSKEESLDKNIYEVNEQSSCINSSVHSDNEKLSDFESVHSDIINAENCTRERHQRENICEESKNYPINNEKFNNSSQKNGYMVPNFEMVHLTLDDSNESQKELLGRKMIEREPEAPSLRPPWFTEELAASARTTLSQRTKPESEKKCIFQRSCNQIEFPSYTPEEMRSARPVMIDARNKKSTWMPSLAPEFVAQNNFGKRPIPREKRASPRYEKDINLPPYPKLTAPYAMD</sequence>
<keyword evidence="3" id="KW-1185">Reference proteome</keyword>
<organism evidence="2 3">
    <name type="scientific">Hymenolepis diminuta</name>
    <name type="common">Rat tapeworm</name>
    <dbReference type="NCBI Taxonomy" id="6216"/>
    <lineage>
        <taxon>Eukaryota</taxon>
        <taxon>Metazoa</taxon>
        <taxon>Spiralia</taxon>
        <taxon>Lophotrochozoa</taxon>
        <taxon>Platyhelminthes</taxon>
        <taxon>Cestoda</taxon>
        <taxon>Eucestoda</taxon>
        <taxon>Cyclophyllidea</taxon>
        <taxon>Hymenolepididae</taxon>
        <taxon>Hymenolepis</taxon>
    </lineage>
</organism>
<gene>
    <name evidence="2" type="ORF">WMSIL1_LOCUS3054</name>
</gene>
<name>A0A564Y4T7_HYMDI</name>
<feature type="compositionally biased region" description="Basic and acidic residues" evidence="1">
    <location>
        <begin position="312"/>
        <end position="326"/>
    </location>
</feature>
<evidence type="ECO:0000256" key="1">
    <source>
        <dbReference type="SAM" id="MobiDB-lite"/>
    </source>
</evidence>
<feature type="region of interest" description="Disordered" evidence="1">
    <location>
        <begin position="305"/>
        <end position="341"/>
    </location>
</feature>
<dbReference type="Proteomes" id="UP000321570">
    <property type="component" value="Unassembled WGS sequence"/>
</dbReference>
<protein>
    <submittedName>
        <fullName evidence="2">Uncharacterized protein</fullName>
    </submittedName>
</protein>